<dbReference type="SUPFAM" id="SSF56519">
    <property type="entry name" value="Penicillin binding protein dimerisation domain"/>
    <property type="match status" value="1"/>
</dbReference>
<name>A0A3B1AFH1_9ZZZZ</name>
<dbReference type="PANTHER" id="PTHR30627:SF1">
    <property type="entry name" value="PEPTIDOGLYCAN D,D-TRANSPEPTIDASE FTSI"/>
    <property type="match status" value="1"/>
</dbReference>
<dbReference type="EMBL" id="UOFV01000211">
    <property type="protein sequence ID" value="VAX00431.1"/>
    <property type="molecule type" value="Genomic_DNA"/>
</dbReference>
<dbReference type="Pfam" id="PF03717">
    <property type="entry name" value="PBP_dimer"/>
    <property type="match status" value="1"/>
</dbReference>
<keyword evidence="5" id="KW-0131">Cell cycle</keyword>
<feature type="domain" description="Penicillin-binding protein dimerisation" evidence="4">
    <location>
        <begin position="57"/>
        <end position="206"/>
    </location>
</feature>
<dbReference type="Gene3D" id="3.40.710.10">
    <property type="entry name" value="DD-peptidase/beta-lactamase superfamily"/>
    <property type="match status" value="1"/>
</dbReference>
<dbReference type="GO" id="GO:0008658">
    <property type="term" value="F:penicillin binding"/>
    <property type="evidence" value="ECO:0007669"/>
    <property type="project" value="InterPro"/>
</dbReference>
<dbReference type="InterPro" id="IPR001460">
    <property type="entry name" value="PCN-bd_Tpept"/>
</dbReference>
<gene>
    <name evidence="5" type="ORF">MNBD_GAMMA19-2331</name>
</gene>
<evidence type="ECO:0000256" key="1">
    <source>
        <dbReference type="ARBA" id="ARBA00004370"/>
    </source>
</evidence>
<dbReference type="EC" id="2.4.1.129" evidence="5"/>
<accession>A0A3B1AFH1</accession>
<keyword evidence="5" id="KW-0132">Cell division</keyword>
<keyword evidence="2" id="KW-0472">Membrane</keyword>
<feature type="domain" description="Penicillin-binding protein transpeptidase" evidence="3">
    <location>
        <begin position="246"/>
        <end position="364"/>
    </location>
</feature>
<dbReference type="GO" id="GO:0005886">
    <property type="term" value="C:plasma membrane"/>
    <property type="evidence" value="ECO:0007669"/>
    <property type="project" value="TreeGrafter"/>
</dbReference>
<comment type="subcellular location">
    <subcellularLocation>
        <location evidence="1">Membrane</location>
    </subcellularLocation>
</comment>
<dbReference type="Gene3D" id="3.30.450.330">
    <property type="match status" value="1"/>
</dbReference>
<evidence type="ECO:0000259" key="4">
    <source>
        <dbReference type="Pfam" id="PF03717"/>
    </source>
</evidence>
<dbReference type="GO" id="GO:0016757">
    <property type="term" value="F:glycosyltransferase activity"/>
    <property type="evidence" value="ECO:0007669"/>
    <property type="project" value="UniProtKB-KW"/>
</dbReference>
<sequence length="369" mass="40894">MSEQISTPTYRGRRLLVLAVLSLAGLALVARAVDLQVVRKDFLQGQGDARYSRVVSEPAHRGMITDRLGEPLAISTPVDSVWANPQELILARDSWPQLTKVLGLKRGALERQLAAKRDKEFMYLKRRVAPDLAQKVMALEVPGVALLPEYKRFYPAGEVTAHVVGFTNVDDEGQEGMELVYDARLKSIAGAKRVIKDRIGRVVENVERVSEPQPGEDIVLSIDRRLQYLAYRELKAAVKNNRADAGSVVILDVRTGEVLAMVNQPAYNPNNRSKLKSSHLRNRAVTDVFEPGSTIKPFTVAAALETGRFNSNTVVDVRPGYLKVGRKTIRDFRDYGVIDVSTILQKSSNVGASKLALSITPEHLWQVFA</sequence>
<reference evidence="5" key="1">
    <citation type="submission" date="2018-06" db="EMBL/GenBank/DDBJ databases">
        <authorList>
            <person name="Zhirakovskaya E."/>
        </authorList>
    </citation>
    <scope>NUCLEOTIDE SEQUENCE</scope>
</reference>
<dbReference type="GO" id="GO:0051301">
    <property type="term" value="P:cell division"/>
    <property type="evidence" value="ECO:0007669"/>
    <property type="project" value="UniProtKB-KW"/>
</dbReference>
<evidence type="ECO:0000313" key="5">
    <source>
        <dbReference type="EMBL" id="VAX00431.1"/>
    </source>
</evidence>
<dbReference type="AlphaFoldDB" id="A0A3B1AFH1"/>
<keyword evidence="5" id="KW-0808">Transferase</keyword>
<organism evidence="5">
    <name type="scientific">hydrothermal vent metagenome</name>
    <dbReference type="NCBI Taxonomy" id="652676"/>
    <lineage>
        <taxon>unclassified sequences</taxon>
        <taxon>metagenomes</taxon>
        <taxon>ecological metagenomes</taxon>
    </lineage>
</organism>
<dbReference type="PANTHER" id="PTHR30627">
    <property type="entry name" value="PEPTIDOGLYCAN D,D-TRANSPEPTIDASE"/>
    <property type="match status" value="1"/>
</dbReference>
<dbReference type="Gene3D" id="3.90.1310.10">
    <property type="entry name" value="Penicillin-binding protein 2a (Domain 2)"/>
    <property type="match status" value="1"/>
</dbReference>
<dbReference type="InterPro" id="IPR036138">
    <property type="entry name" value="PBP_dimer_sf"/>
</dbReference>
<dbReference type="SUPFAM" id="SSF56601">
    <property type="entry name" value="beta-lactamase/transpeptidase-like"/>
    <property type="match status" value="1"/>
</dbReference>
<dbReference type="InterPro" id="IPR012338">
    <property type="entry name" value="Beta-lactam/transpept-like"/>
</dbReference>
<dbReference type="GO" id="GO:0071555">
    <property type="term" value="P:cell wall organization"/>
    <property type="evidence" value="ECO:0007669"/>
    <property type="project" value="TreeGrafter"/>
</dbReference>
<feature type="non-terminal residue" evidence="5">
    <location>
        <position position="369"/>
    </location>
</feature>
<dbReference type="InterPro" id="IPR005311">
    <property type="entry name" value="PBP_dimer"/>
</dbReference>
<dbReference type="InterPro" id="IPR050515">
    <property type="entry name" value="Beta-lactam/transpept"/>
</dbReference>
<dbReference type="Pfam" id="PF00905">
    <property type="entry name" value="Transpeptidase"/>
    <property type="match status" value="1"/>
</dbReference>
<keyword evidence="5" id="KW-0328">Glycosyltransferase</keyword>
<proteinExistence type="predicted"/>
<protein>
    <submittedName>
        <fullName evidence="5">Cell division protein FtsI [Peptidoglycan synthetase]</fullName>
        <ecNumber evidence="5">2.4.1.129</ecNumber>
    </submittedName>
</protein>
<evidence type="ECO:0000256" key="2">
    <source>
        <dbReference type="ARBA" id="ARBA00023136"/>
    </source>
</evidence>
<evidence type="ECO:0000259" key="3">
    <source>
        <dbReference type="Pfam" id="PF00905"/>
    </source>
</evidence>